<gene>
    <name evidence="2" type="primary">Erv31_3</name>
    <name evidence="1" type="synonym">Erv31_1</name>
    <name evidence="2" type="ORF">AMAGUI_R15436</name>
    <name evidence="1" type="ORF">AMAGUI_R15973</name>
</gene>
<dbReference type="Proteomes" id="UP000531168">
    <property type="component" value="Unassembled WGS sequence"/>
</dbReference>
<dbReference type="EMBL" id="VXAR01006291">
    <property type="protein sequence ID" value="NXK76835.1"/>
    <property type="molecule type" value="Genomic_DNA"/>
</dbReference>
<comment type="caution">
    <text evidence="2">The sequence shown here is derived from an EMBL/GenBank/DDBJ whole genome shotgun (WGS) entry which is preliminary data.</text>
</comment>
<evidence type="ECO:0000313" key="1">
    <source>
        <dbReference type="EMBL" id="NXK76835.1"/>
    </source>
</evidence>
<sequence>KQMLLTWCNVSGRTPFEGIEELKHYWENPEDDTIDWIAPDGMFWICGNRAYTHLPRKWKGTCAIGIILPGFFLLPKNQGKN</sequence>
<reference evidence="2 3" key="1">
    <citation type="submission" date="2019-09" db="EMBL/GenBank/DDBJ databases">
        <title>Bird 10,000 Genomes (B10K) Project - Family phase.</title>
        <authorList>
            <person name="Zhang G."/>
        </authorList>
    </citation>
    <scope>NUCLEOTIDE SEQUENCE [LARGE SCALE GENOMIC DNA]</scope>
    <source>
        <strain evidence="2">B10K-DU-001-46</strain>
        <tissue evidence="2">Muscle</tissue>
    </source>
</reference>
<proteinExistence type="predicted"/>
<evidence type="ECO:0000313" key="3">
    <source>
        <dbReference type="Proteomes" id="UP000531168"/>
    </source>
</evidence>
<name>A0A7L0MHQ7_9PSIT</name>
<evidence type="ECO:0000313" key="2">
    <source>
        <dbReference type="EMBL" id="NXK80409.1"/>
    </source>
</evidence>
<accession>A0A7L0MHQ7</accession>
<protein>
    <submittedName>
        <fullName evidence="2">ENR1 protein</fullName>
    </submittedName>
</protein>
<dbReference type="AlphaFoldDB" id="A0A7L0MHQ7"/>
<keyword evidence="3" id="KW-1185">Reference proteome</keyword>
<feature type="non-terminal residue" evidence="2">
    <location>
        <position position="81"/>
    </location>
</feature>
<organism evidence="2 3">
    <name type="scientific">Amazona guildingii</name>
    <dbReference type="NCBI Taxonomy" id="175529"/>
    <lineage>
        <taxon>Eukaryota</taxon>
        <taxon>Metazoa</taxon>
        <taxon>Chordata</taxon>
        <taxon>Craniata</taxon>
        <taxon>Vertebrata</taxon>
        <taxon>Euteleostomi</taxon>
        <taxon>Archelosauria</taxon>
        <taxon>Archosauria</taxon>
        <taxon>Dinosauria</taxon>
        <taxon>Saurischia</taxon>
        <taxon>Theropoda</taxon>
        <taxon>Coelurosauria</taxon>
        <taxon>Aves</taxon>
        <taxon>Neognathae</taxon>
        <taxon>Neoaves</taxon>
        <taxon>Telluraves</taxon>
        <taxon>Australaves</taxon>
        <taxon>Psittaciformes</taxon>
        <taxon>Psittacidae</taxon>
        <taxon>Amazona</taxon>
    </lineage>
</organism>
<feature type="non-terminal residue" evidence="2">
    <location>
        <position position="1"/>
    </location>
</feature>
<dbReference type="EMBL" id="VXAR01010142">
    <property type="protein sequence ID" value="NXK80409.1"/>
    <property type="molecule type" value="Genomic_DNA"/>
</dbReference>